<evidence type="ECO:0000313" key="4">
    <source>
        <dbReference type="Proteomes" id="UP001597368"/>
    </source>
</evidence>
<keyword evidence="2" id="KW-0732">Signal</keyword>
<feature type="signal peptide" evidence="2">
    <location>
        <begin position="1"/>
        <end position="25"/>
    </location>
</feature>
<comment type="caution">
    <text evidence="3">The sequence shown here is derived from an EMBL/GenBank/DDBJ whole genome shotgun (WGS) entry which is preliminary data.</text>
</comment>
<feature type="chain" id="PRO_5045929754" description="Lipoprotein" evidence="2">
    <location>
        <begin position="26"/>
        <end position="274"/>
    </location>
</feature>
<evidence type="ECO:0000256" key="2">
    <source>
        <dbReference type="SAM" id="SignalP"/>
    </source>
</evidence>
<feature type="region of interest" description="Disordered" evidence="1">
    <location>
        <begin position="29"/>
        <end position="92"/>
    </location>
</feature>
<sequence length="274" mass="27765">MRAGRGGWRVRAVAFALVLAGGCSSAELPQTGPQAGAQGDGPGQVVETTASGSGPGSGSGSGDDDVVTPESGGRRYTLNSGPTLDSDFSAPHGQNDDGALCLSVSGGGQGEVKVTRVSFQPAASGVFDFVEWDCATAPAAFPCEGSVLAGGKACAFRISGQGGVMVRARVVLHLEQRCTGRDSPACSRLPGSVTPSADRPVTVAWPSTFGVRYCPPTFGPGHVTEKECEGPPRIGNPDESPTAQPPTDEATPSPTDEPTVEPTAEPTADPTVEE</sequence>
<name>A0ABW4TCW3_9ACTN</name>
<protein>
    <recommendedName>
        <fullName evidence="5">Lipoprotein</fullName>
    </recommendedName>
</protein>
<accession>A0ABW4TCW3</accession>
<dbReference type="EMBL" id="JBHUFV010000061">
    <property type="protein sequence ID" value="MFD1938204.1"/>
    <property type="molecule type" value="Genomic_DNA"/>
</dbReference>
<dbReference type="RefSeq" id="WP_379580055.1">
    <property type="nucleotide sequence ID" value="NZ_JBHUFV010000061.1"/>
</dbReference>
<organism evidence="3 4">
    <name type="scientific">Nonomuraea mangrovi</name>
    <dbReference type="NCBI Taxonomy" id="2316207"/>
    <lineage>
        <taxon>Bacteria</taxon>
        <taxon>Bacillati</taxon>
        <taxon>Actinomycetota</taxon>
        <taxon>Actinomycetes</taxon>
        <taxon>Streptosporangiales</taxon>
        <taxon>Streptosporangiaceae</taxon>
        <taxon>Nonomuraea</taxon>
    </lineage>
</organism>
<evidence type="ECO:0000313" key="3">
    <source>
        <dbReference type="EMBL" id="MFD1938204.1"/>
    </source>
</evidence>
<gene>
    <name evidence="3" type="ORF">ACFSKW_42680</name>
</gene>
<dbReference type="PROSITE" id="PS51257">
    <property type="entry name" value="PROKAR_LIPOPROTEIN"/>
    <property type="match status" value="1"/>
</dbReference>
<proteinExistence type="predicted"/>
<evidence type="ECO:0000256" key="1">
    <source>
        <dbReference type="SAM" id="MobiDB-lite"/>
    </source>
</evidence>
<keyword evidence="4" id="KW-1185">Reference proteome</keyword>
<dbReference type="Proteomes" id="UP001597368">
    <property type="component" value="Unassembled WGS sequence"/>
</dbReference>
<evidence type="ECO:0008006" key="5">
    <source>
        <dbReference type="Google" id="ProtNLM"/>
    </source>
</evidence>
<reference evidence="4" key="1">
    <citation type="journal article" date="2019" name="Int. J. Syst. Evol. Microbiol.">
        <title>The Global Catalogue of Microorganisms (GCM) 10K type strain sequencing project: providing services to taxonomists for standard genome sequencing and annotation.</title>
        <authorList>
            <consortium name="The Broad Institute Genomics Platform"/>
            <consortium name="The Broad Institute Genome Sequencing Center for Infectious Disease"/>
            <person name="Wu L."/>
            <person name="Ma J."/>
        </authorList>
    </citation>
    <scope>NUCLEOTIDE SEQUENCE [LARGE SCALE GENOMIC DNA]</scope>
    <source>
        <strain evidence="4">ICMP 6774ER</strain>
    </source>
</reference>
<feature type="region of interest" description="Disordered" evidence="1">
    <location>
        <begin position="222"/>
        <end position="274"/>
    </location>
</feature>